<gene>
    <name evidence="3" type="ORF">D1164_13490</name>
</gene>
<dbReference type="RefSeq" id="WP_119350522.1">
    <property type="nucleotide sequence ID" value="NZ_QWET01000009.1"/>
</dbReference>
<dbReference type="InterPro" id="IPR007372">
    <property type="entry name" value="Lipid/polyisoprenoid-bd_YceI"/>
</dbReference>
<feature type="domain" description="Lipid/polyisoprenoid-binding YceI-like" evidence="2">
    <location>
        <begin position="27"/>
        <end position="193"/>
    </location>
</feature>
<protein>
    <submittedName>
        <fullName evidence="3">YceI family protein</fullName>
    </submittedName>
</protein>
<dbReference type="OrthoDB" id="9794147at2"/>
<dbReference type="PANTHER" id="PTHR34406:SF1">
    <property type="entry name" value="PROTEIN YCEI"/>
    <property type="match status" value="1"/>
</dbReference>
<dbReference type="AlphaFoldDB" id="A0A399D2P0"/>
<keyword evidence="1" id="KW-0732">Signal</keyword>
<dbReference type="Gene3D" id="2.40.128.110">
    <property type="entry name" value="Lipid/polyisoprenoid-binding, YceI-like"/>
    <property type="match status" value="1"/>
</dbReference>
<evidence type="ECO:0000256" key="1">
    <source>
        <dbReference type="SAM" id="SignalP"/>
    </source>
</evidence>
<feature type="signal peptide" evidence="1">
    <location>
        <begin position="1"/>
        <end position="24"/>
    </location>
</feature>
<evidence type="ECO:0000259" key="2">
    <source>
        <dbReference type="SMART" id="SM00867"/>
    </source>
</evidence>
<keyword evidence="4" id="KW-1185">Reference proteome</keyword>
<dbReference type="InterPro" id="IPR036761">
    <property type="entry name" value="TTHA0802/YceI-like_sf"/>
</dbReference>
<reference evidence="3 4" key="1">
    <citation type="journal article" date="2015" name="Int. J. Syst. Evol. Microbiol.">
        <title>Mariniphaga sediminis sp. nov., isolated from coastal sediment.</title>
        <authorList>
            <person name="Wang F.Q."/>
            <person name="Shen Q.Y."/>
            <person name="Chen G.J."/>
            <person name="Du Z.J."/>
        </authorList>
    </citation>
    <scope>NUCLEOTIDE SEQUENCE [LARGE SCALE GENOMIC DNA]</scope>
    <source>
        <strain evidence="3 4">SY21</strain>
    </source>
</reference>
<organism evidence="3 4">
    <name type="scientific">Mariniphaga sediminis</name>
    <dbReference type="NCBI Taxonomy" id="1628158"/>
    <lineage>
        <taxon>Bacteria</taxon>
        <taxon>Pseudomonadati</taxon>
        <taxon>Bacteroidota</taxon>
        <taxon>Bacteroidia</taxon>
        <taxon>Marinilabiliales</taxon>
        <taxon>Prolixibacteraceae</taxon>
        <taxon>Mariniphaga</taxon>
    </lineage>
</organism>
<dbReference type="PANTHER" id="PTHR34406">
    <property type="entry name" value="PROTEIN YCEI"/>
    <property type="match status" value="1"/>
</dbReference>
<feature type="chain" id="PRO_5017189420" evidence="1">
    <location>
        <begin position="25"/>
        <end position="203"/>
    </location>
</feature>
<evidence type="ECO:0000313" key="3">
    <source>
        <dbReference type="EMBL" id="RIH64650.1"/>
    </source>
</evidence>
<dbReference type="SUPFAM" id="SSF101874">
    <property type="entry name" value="YceI-like"/>
    <property type="match status" value="1"/>
</dbReference>
<sequence>MKRFRFSFYFIGILSILLTVNARAQDYFQLQSEQSKLIIEGTSSIHDWEIQAADFNAKTLLKLDGNTVSEIRNIEFTSPVEGLKSGKGIMDNKTHDALKKKKFPQITFVLDEKGKIDLSGEKKANMTGLLTIAGQTKKVSMTVDFKIDDTQHFQVSGKVPLKMSDFGIDPPTAMMGALKTGDDVVVKFDLEFKKSDQELSRNF</sequence>
<evidence type="ECO:0000313" key="4">
    <source>
        <dbReference type="Proteomes" id="UP000266441"/>
    </source>
</evidence>
<dbReference type="SMART" id="SM00867">
    <property type="entry name" value="YceI"/>
    <property type="match status" value="1"/>
</dbReference>
<name>A0A399D2P0_9BACT</name>
<proteinExistence type="predicted"/>
<dbReference type="Proteomes" id="UP000266441">
    <property type="component" value="Unassembled WGS sequence"/>
</dbReference>
<dbReference type="Pfam" id="PF04264">
    <property type="entry name" value="YceI"/>
    <property type="match status" value="1"/>
</dbReference>
<accession>A0A399D2P0</accession>
<dbReference type="EMBL" id="QWET01000009">
    <property type="protein sequence ID" value="RIH64650.1"/>
    <property type="molecule type" value="Genomic_DNA"/>
</dbReference>
<comment type="caution">
    <text evidence="3">The sequence shown here is derived from an EMBL/GenBank/DDBJ whole genome shotgun (WGS) entry which is preliminary data.</text>
</comment>